<accession>A0A7T8KK91</accession>
<evidence type="ECO:0000313" key="2">
    <source>
        <dbReference type="EMBL" id="QQP57278.1"/>
    </source>
</evidence>
<feature type="region of interest" description="Disordered" evidence="1">
    <location>
        <begin position="1"/>
        <end position="21"/>
    </location>
</feature>
<dbReference type="EMBL" id="CP045891">
    <property type="protein sequence ID" value="QQP57278.1"/>
    <property type="molecule type" value="Genomic_DNA"/>
</dbReference>
<organism evidence="2 3">
    <name type="scientific">Caligus rogercresseyi</name>
    <name type="common">Sea louse</name>
    <dbReference type="NCBI Taxonomy" id="217165"/>
    <lineage>
        <taxon>Eukaryota</taxon>
        <taxon>Metazoa</taxon>
        <taxon>Ecdysozoa</taxon>
        <taxon>Arthropoda</taxon>
        <taxon>Crustacea</taxon>
        <taxon>Multicrustacea</taxon>
        <taxon>Hexanauplia</taxon>
        <taxon>Copepoda</taxon>
        <taxon>Siphonostomatoida</taxon>
        <taxon>Caligidae</taxon>
        <taxon>Caligus</taxon>
    </lineage>
</organism>
<keyword evidence="3" id="KW-1185">Reference proteome</keyword>
<evidence type="ECO:0000313" key="3">
    <source>
        <dbReference type="Proteomes" id="UP000595437"/>
    </source>
</evidence>
<sequence>MREEDIHKQRERERMKERKKDTIGKMNCNCARKSTELDKLLEYENKGTMIRLRRI</sequence>
<evidence type="ECO:0000256" key="1">
    <source>
        <dbReference type="SAM" id="MobiDB-lite"/>
    </source>
</evidence>
<dbReference type="AlphaFoldDB" id="A0A7T8KK91"/>
<proteinExistence type="predicted"/>
<gene>
    <name evidence="2" type="ORF">FKW44_002205</name>
</gene>
<protein>
    <submittedName>
        <fullName evidence="2">Uncharacterized protein</fullName>
    </submittedName>
</protein>
<reference evidence="3" key="1">
    <citation type="submission" date="2021-01" db="EMBL/GenBank/DDBJ databases">
        <title>Caligus Genome Assembly.</title>
        <authorList>
            <person name="Gallardo-Escarate C."/>
        </authorList>
    </citation>
    <scope>NUCLEOTIDE SEQUENCE [LARGE SCALE GENOMIC DNA]</scope>
</reference>
<name>A0A7T8KK91_CALRO</name>
<dbReference type="Proteomes" id="UP000595437">
    <property type="component" value="Chromosome 2"/>
</dbReference>